<organism evidence="1 2">
    <name type="scientific">Actinidia rufa</name>
    <dbReference type="NCBI Taxonomy" id="165716"/>
    <lineage>
        <taxon>Eukaryota</taxon>
        <taxon>Viridiplantae</taxon>
        <taxon>Streptophyta</taxon>
        <taxon>Embryophyta</taxon>
        <taxon>Tracheophyta</taxon>
        <taxon>Spermatophyta</taxon>
        <taxon>Magnoliopsida</taxon>
        <taxon>eudicotyledons</taxon>
        <taxon>Gunneridae</taxon>
        <taxon>Pentapetalae</taxon>
        <taxon>asterids</taxon>
        <taxon>Ericales</taxon>
        <taxon>Actinidiaceae</taxon>
        <taxon>Actinidia</taxon>
    </lineage>
</organism>
<dbReference type="AlphaFoldDB" id="A0A7J0G728"/>
<reference evidence="1 2" key="1">
    <citation type="submission" date="2019-07" db="EMBL/GenBank/DDBJ databases">
        <title>De Novo Assembly of kiwifruit Actinidia rufa.</title>
        <authorList>
            <person name="Sugita-Konishi S."/>
            <person name="Sato K."/>
            <person name="Mori E."/>
            <person name="Abe Y."/>
            <person name="Kisaki G."/>
            <person name="Hamano K."/>
            <person name="Suezawa K."/>
            <person name="Otani M."/>
            <person name="Fukuda T."/>
            <person name="Manabe T."/>
            <person name="Gomi K."/>
            <person name="Tabuchi M."/>
            <person name="Akimitsu K."/>
            <person name="Kataoka I."/>
        </authorList>
    </citation>
    <scope>NUCLEOTIDE SEQUENCE [LARGE SCALE GENOMIC DNA]</scope>
    <source>
        <strain evidence="2">cv. Fuchu</strain>
    </source>
</reference>
<dbReference type="EMBL" id="BJWL01000018">
    <property type="protein sequence ID" value="GFZ06600.1"/>
    <property type="molecule type" value="Genomic_DNA"/>
</dbReference>
<protein>
    <submittedName>
        <fullName evidence="1">Uncharacterized protein</fullName>
    </submittedName>
</protein>
<comment type="caution">
    <text evidence="1">The sequence shown here is derived from an EMBL/GenBank/DDBJ whole genome shotgun (WGS) entry which is preliminary data.</text>
</comment>
<proteinExistence type="predicted"/>
<evidence type="ECO:0000313" key="2">
    <source>
        <dbReference type="Proteomes" id="UP000585474"/>
    </source>
</evidence>
<name>A0A7J0G728_9ERIC</name>
<evidence type="ECO:0000313" key="1">
    <source>
        <dbReference type="EMBL" id="GFZ06600.1"/>
    </source>
</evidence>
<keyword evidence="2" id="KW-1185">Reference proteome</keyword>
<gene>
    <name evidence="1" type="ORF">Acr_18g0007700</name>
</gene>
<sequence>MGLSKETLLCKLPQNYRRPLSLVQASSAIIIPSLPNSDSSEVTMSLGQIVTMFDSVCTELWRRVLASLFYSDSSIRPPALARPVFNVSSPSSDAEDHQVYFIVIAR</sequence>
<accession>A0A7J0G728</accession>
<dbReference type="Proteomes" id="UP000585474">
    <property type="component" value="Unassembled WGS sequence"/>
</dbReference>